<protein>
    <submittedName>
        <fullName evidence="1">Uncharacterized protein</fullName>
    </submittedName>
</protein>
<accession>A0ABD7Q3W5</accession>
<evidence type="ECO:0000313" key="1">
    <source>
        <dbReference type="EMBL" id="TBL67706.1"/>
    </source>
</evidence>
<name>A0ABD7Q3W5_HAFAL</name>
<reference evidence="1 2" key="1">
    <citation type="submission" date="2019-02" db="EMBL/GenBank/DDBJ databases">
        <title>Comparative genomic analysis of the Hafnia genus genomes.</title>
        <authorList>
            <person name="Zhiqiu Y."/>
            <person name="Chao Y."/>
            <person name="Yuhui D."/>
            <person name="Di H."/>
            <person name="Bin L."/>
        </authorList>
    </citation>
    <scope>NUCLEOTIDE SEQUENCE [LARGE SCALE GENOMIC DNA]</scope>
    <source>
        <strain evidence="1 2">PCM_1210</strain>
    </source>
</reference>
<sequence>MCSSLKGNADALFNFAPGKVVGGLRRYDPIGVVPLKSGLSKPHYVNKFARSDKKAPADFSRGLFIIGEQQSGYSP</sequence>
<proteinExistence type="predicted"/>
<gene>
    <name evidence="1" type="ORF">EYY96_10435</name>
</gene>
<organism evidence="1 2">
    <name type="scientific">Hafnia alvei</name>
    <dbReference type="NCBI Taxonomy" id="569"/>
    <lineage>
        <taxon>Bacteria</taxon>
        <taxon>Pseudomonadati</taxon>
        <taxon>Pseudomonadota</taxon>
        <taxon>Gammaproteobacteria</taxon>
        <taxon>Enterobacterales</taxon>
        <taxon>Hafniaceae</taxon>
        <taxon>Hafnia</taxon>
    </lineage>
</organism>
<dbReference type="Proteomes" id="UP000291600">
    <property type="component" value="Unassembled WGS sequence"/>
</dbReference>
<dbReference type="EMBL" id="SITJ01000067">
    <property type="protein sequence ID" value="TBL67706.1"/>
    <property type="molecule type" value="Genomic_DNA"/>
</dbReference>
<evidence type="ECO:0000313" key="2">
    <source>
        <dbReference type="Proteomes" id="UP000291600"/>
    </source>
</evidence>
<comment type="caution">
    <text evidence="1">The sequence shown here is derived from an EMBL/GenBank/DDBJ whole genome shotgun (WGS) entry which is preliminary data.</text>
</comment>
<dbReference type="AlphaFoldDB" id="A0ABD7Q3W5"/>
<dbReference type="RefSeq" id="WP_040047237.1">
    <property type="nucleotide sequence ID" value="NZ_CAOBPG010000001.1"/>
</dbReference>